<dbReference type="InterPro" id="IPR043555">
    <property type="entry name" value="SRPX-like"/>
</dbReference>
<dbReference type="Pfam" id="PF02494">
    <property type="entry name" value="HYR"/>
    <property type="match status" value="1"/>
</dbReference>
<dbReference type="CDD" id="cd00033">
    <property type="entry name" value="CCP"/>
    <property type="match status" value="1"/>
</dbReference>
<dbReference type="FunFam" id="2.10.70.10:FF:000024">
    <property type="entry name" value="Sushi repeat-containing protein SRPX"/>
    <property type="match status" value="1"/>
</dbReference>
<proteinExistence type="predicted"/>
<sequence>MLGAGLQVDKIFLDDGENVLVIFSDMEPPRIKCPSVKERIAEPNKLTVRVSWETPEGRDTADGILTDVILKGLPPGSHFPEGDHKIQYTVYDRAENKGTCKFRVKVRVRRCGKLNAPENGYMKCSSDGDNYGATCEFSCIGGYELQGSPARVCQSNLAWSGAEPTCAGTSAVRSPAQPAAEPKDPLAVISRTGRREGFILYPLKARNLLYRLQLGMLQQAQCGLDLRHITVVELVGVFPTLIGRIGAKIMPPALALQLR</sequence>
<keyword evidence="3" id="KW-0677">Repeat</keyword>
<dbReference type="Proteomes" id="UP000299084">
    <property type="component" value="Unassembled WGS sequence"/>
</dbReference>
<reference evidence="8 9" key="1">
    <citation type="journal article" date="2019" name="Mol. Ecol. Resour.">
        <title>Improving Illumina assemblies with Hi-C and long reads: an example with the North African dromedary.</title>
        <authorList>
            <person name="Elbers J.P."/>
            <person name="Rogers M.F."/>
            <person name="Perelman P.L."/>
            <person name="Proskuryakova A.A."/>
            <person name="Serdyukova N.A."/>
            <person name="Johnson W.E."/>
            <person name="Horin P."/>
            <person name="Corander J."/>
            <person name="Murphy D."/>
            <person name="Burger P.A."/>
        </authorList>
    </citation>
    <scope>NUCLEOTIDE SEQUENCE [LARGE SCALE GENOMIC DNA]</scope>
    <source>
        <strain evidence="8">Drom800</strain>
        <tissue evidence="8">Blood</tissue>
    </source>
</reference>
<dbReference type="PANTHER" id="PTHR46343:SF1">
    <property type="entry name" value="SUSHI REPEAT-CONTAINING PROTEIN SRPX"/>
    <property type="match status" value="1"/>
</dbReference>
<dbReference type="Pfam" id="PF00084">
    <property type="entry name" value="Sushi"/>
    <property type="match status" value="1"/>
</dbReference>
<accession>A0A5N4C2B8</accession>
<dbReference type="PROSITE" id="PS50923">
    <property type="entry name" value="SUSHI"/>
    <property type="match status" value="1"/>
</dbReference>
<name>A0A5N4C2B8_CAMDR</name>
<evidence type="ECO:0000256" key="3">
    <source>
        <dbReference type="ARBA" id="ARBA00022737"/>
    </source>
</evidence>
<feature type="domain" description="Sushi" evidence="7">
    <location>
        <begin position="109"/>
        <end position="168"/>
    </location>
</feature>
<dbReference type="STRING" id="9838.ENSCDRP00005028207"/>
<dbReference type="Pfam" id="PF13778">
    <property type="entry name" value="DUF4174"/>
    <property type="match status" value="1"/>
</dbReference>
<dbReference type="GO" id="GO:0001845">
    <property type="term" value="P:phagolysosome assembly"/>
    <property type="evidence" value="ECO:0007669"/>
    <property type="project" value="TreeGrafter"/>
</dbReference>
<evidence type="ECO:0000256" key="1">
    <source>
        <dbReference type="ARBA" id="ARBA00022659"/>
    </source>
</evidence>
<keyword evidence="1 5" id="KW-0768">Sushi</keyword>
<evidence type="ECO:0000256" key="4">
    <source>
        <dbReference type="ARBA" id="ARBA00023157"/>
    </source>
</evidence>
<evidence type="ECO:0000259" key="6">
    <source>
        <dbReference type="PROSITE" id="PS50825"/>
    </source>
</evidence>
<gene>
    <name evidence="8" type="ORF">Cadr_000003476</name>
</gene>
<evidence type="ECO:0000259" key="7">
    <source>
        <dbReference type="PROSITE" id="PS50923"/>
    </source>
</evidence>
<evidence type="ECO:0000313" key="8">
    <source>
        <dbReference type="EMBL" id="KAB1252997.1"/>
    </source>
</evidence>
<keyword evidence="9" id="KW-1185">Reference proteome</keyword>
<dbReference type="SUPFAM" id="SSF57535">
    <property type="entry name" value="Complement control module/SCR domain"/>
    <property type="match status" value="1"/>
</dbReference>
<dbReference type="PANTHER" id="PTHR46343">
    <property type="entry name" value="HYR DOMAIN-CONTAINING PROTEIN"/>
    <property type="match status" value="1"/>
</dbReference>
<evidence type="ECO:0000313" key="9">
    <source>
        <dbReference type="Proteomes" id="UP000299084"/>
    </source>
</evidence>
<keyword evidence="4 5" id="KW-1015">Disulfide bond</keyword>
<organism evidence="8 9">
    <name type="scientific">Camelus dromedarius</name>
    <name type="common">Dromedary</name>
    <name type="synonym">Arabian camel</name>
    <dbReference type="NCBI Taxonomy" id="9838"/>
    <lineage>
        <taxon>Eukaryota</taxon>
        <taxon>Metazoa</taxon>
        <taxon>Chordata</taxon>
        <taxon>Craniata</taxon>
        <taxon>Vertebrata</taxon>
        <taxon>Euteleostomi</taxon>
        <taxon>Mammalia</taxon>
        <taxon>Eutheria</taxon>
        <taxon>Laurasiatheria</taxon>
        <taxon>Artiodactyla</taxon>
        <taxon>Tylopoda</taxon>
        <taxon>Camelidae</taxon>
        <taxon>Camelus</taxon>
    </lineage>
</organism>
<dbReference type="InterPro" id="IPR000436">
    <property type="entry name" value="Sushi_SCR_CCP_dom"/>
</dbReference>
<comment type="caution">
    <text evidence="5">Lacks conserved residue(s) required for the propagation of feature annotation.</text>
</comment>
<dbReference type="InterPro" id="IPR035976">
    <property type="entry name" value="Sushi/SCR/CCP_sf"/>
</dbReference>
<dbReference type="PROSITE" id="PS50825">
    <property type="entry name" value="HYR"/>
    <property type="match status" value="1"/>
</dbReference>
<dbReference type="Gene3D" id="2.10.70.10">
    <property type="entry name" value="Complement Module, domain 1"/>
    <property type="match status" value="1"/>
</dbReference>
<dbReference type="EMBL" id="JWIN03000037">
    <property type="protein sequence ID" value="KAB1252997.1"/>
    <property type="molecule type" value="Genomic_DNA"/>
</dbReference>
<dbReference type="AlphaFoldDB" id="A0A5N4C2B8"/>
<comment type="caution">
    <text evidence="8">The sequence shown here is derived from an EMBL/GenBank/DDBJ whole genome shotgun (WGS) entry which is preliminary data.</text>
</comment>
<evidence type="ECO:0000256" key="2">
    <source>
        <dbReference type="ARBA" id="ARBA00022729"/>
    </source>
</evidence>
<dbReference type="InterPro" id="IPR003410">
    <property type="entry name" value="HYR_dom"/>
</dbReference>
<keyword evidence="2" id="KW-0732">Signal</keyword>
<feature type="disulfide bond" evidence="5">
    <location>
        <begin position="139"/>
        <end position="166"/>
    </location>
</feature>
<dbReference type="InterPro" id="IPR025232">
    <property type="entry name" value="DUF4174"/>
</dbReference>
<evidence type="ECO:0000256" key="5">
    <source>
        <dbReference type="PROSITE-ProRule" id="PRU00302"/>
    </source>
</evidence>
<protein>
    <submittedName>
        <fullName evidence="8">Sushi repeat-containing protein SRPX</fullName>
    </submittedName>
</protein>
<dbReference type="SMART" id="SM00032">
    <property type="entry name" value="CCP"/>
    <property type="match status" value="1"/>
</dbReference>
<feature type="domain" description="HYR" evidence="6">
    <location>
        <begin position="24"/>
        <end position="108"/>
    </location>
</feature>